<protein>
    <recommendedName>
        <fullName evidence="2">C-type lectin domain-containing protein</fullName>
    </recommendedName>
</protein>
<evidence type="ECO:0000256" key="1">
    <source>
        <dbReference type="SAM" id="SignalP"/>
    </source>
</evidence>
<accession>A0ABR3NW89</accession>
<dbReference type="PANTHER" id="PTHR45784">
    <property type="entry name" value="C-TYPE LECTIN DOMAIN FAMILY 20 MEMBER A-RELATED"/>
    <property type="match status" value="1"/>
</dbReference>
<dbReference type="InterPro" id="IPR016186">
    <property type="entry name" value="C-type_lectin-like/link_sf"/>
</dbReference>
<dbReference type="EMBL" id="JAYMGO010000002">
    <property type="protein sequence ID" value="KAL1280943.1"/>
    <property type="molecule type" value="Genomic_DNA"/>
</dbReference>
<dbReference type="SMART" id="SM00034">
    <property type="entry name" value="CLECT"/>
    <property type="match status" value="1"/>
</dbReference>
<keyword evidence="1" id="KW-0732">Signal</keyword>
<keyword evidence="4" id="KW-1185">Reference proteome</keyword>
<proteinExistence type="predicted"/>
<name>A0ABR3NW89_9TELE</name>
<dbReference type="Pfam" id="PF00059">
    <property type="entry name" value="Lectin_C"/>
    <property type="match status" value="1"/>
</dbReference>
<feature type="chain" id="PRO_5046932779" description="C-type lectin domain-containing protein" evidence="1">
    <location>
        <begin position="23"/>
        <end position="179"/>
    </location>
</feature>
<evidence type="ECO:0000259" key="2">
    <source>
        <dbReference type="PROSITE" id="PS50041"/>
    </source>
</evidence>
<feature type="signal peptide" evidence="1">
    <location>
        <begin position="1"/>
        <end position="22"/>
    </location>
</feature>
<gene>
    <name evidence="3" type="ORF">QQF64_015543</name>
</gene>
<dbReference type="SUPFAM" id="SSF56436">
    <property type="entry name" value="C-type lectin-like"/>
    <property type="match status" value="1"/>
</dbReference>
<organism evidence="3 4">
    <name type="scientific">Cirrhinus molitorella</name>
    <name type="common">mud carp</name>
    <dbReference type="NCBI Taxonomy" id="172907"/>
    <lineage>
        <taxon>Eukaryota</taxon>
        <taxon>Metazoa</taxon>
        <taxon>Chordata</taxon>
        <taxon>Craniata</taxon>
        <taxon>Vertebrata</taxon>
        <taxon>Euteleostomi</taxon>
        <taxon>Actinopterygii</taxon>
        <taxon>Neopterygii</taxon>
        <taxon>Teleostei</taxon>
        <taxon>Ostariophysi</taxon>
        <taxon>Cypriniformes</taxon>
        <taxon>Cyprinidae</taxon>
        <taxon>Labeoninae</taxon>
        <taxon>Labeonini</taxon>
        <taxon>Cirrhinus</taxon>
    </lineage>
</organism>
<sequence length="179" mass="20197">MDGNLFVLLLLSGLFWSRSVISRQYYYINTRMSWPEAQSYCRSKYTDLATVDNMGQVNGLISIVDAGYSGPVWIGLKRGTEKRWGWSNGENTTSEYYNWDLVEPDEDGDCVATCSGAWKDLQCSHLQYFPCYRDTGQQVYQPRVQDLVTVLACQEPILADGLNTAVIYGVLLSAMEVSI</sequence>
<dbReference type="Gene3D" id="3.10.100.10">
    <property type="entry name" value="Mannose-Binding Protein A, subunit A"/>
    <property type="match status" value="1"/>
</dbReference>
<dbReference type="InterPro" id="IPR016187">
    <property type="entry name" value="CTDL_fold"/>
</dbReference>
<evidence type="ECO:0000313" key="4">
    <source>
        <dbReference type="Proteomes" id="UP001558613"/>
    </source>
</evidence>
<dbReference type="PROSITE" id="PS50041">
    <property type="entry name" value="C_TYPE_LECTIN_2"/>
    <property type="match status" value="1"/>
</dbReference>
<comment type="caution">
    <text evidence="3">The sequence shown here is derived from an EMBL/GenBank/DDBJ whole genome shotgun (WGS) entry which is preliminary data.</text>
</comment>
<dbReference type="InterPro" id="IPR001304">
    <property type="entry name" value="C-type_lectin-like"/>
</dbReference>
<feature type="domain" description="C-type lectin" evidence="2">
    <location>
        <begin position="25"/>
        <end position="132"/>
    </location>
</feature>
<dbReference type="Proteomes" id="UP001558613">
    <property type="component" value="Unassembled WGS sequence"/>
</dbReference>
<dbReference type="PANTHER" id="PTHR45784:SF3">
    <property type="entry name" value="C-TYPE LECTIN DOMAIN FAMILY 4 MEMBER K-LIKE-RELATED"/>
    <property type="match status" value="1"/>
</dbReference>
<reference evidence="3 4" key="1">
    <citation type="submission" date="2023-09" db="EMBL/GenBank/DDBJ databases">
        <authorList>
            <person name="Wang M."/>
        </authorList>
    </citation>
    <scope>NUCLEOTIDE SEQUENCE [LARGE SCALE GENOMIC DNA]</scope>
    <source>
        <strain evidence="3">GT-2023</strain>
        <tissue evidence="3">Liver</tissue>
    </source>
</reference>
<evidence type="ECO:0000313" key="3">
    <source>
        <dbReference type="EMBL" id="KAL1280943.1"/>
    </source>
</evidence>